<proteinExistence type="predicted"/>
<dbReference type="Pfam" id="PF01965">
    <property type="entry name" value="DJ-1_PfpI"/>
    <property type="match status" value="1"/>
</dbReference>
<dbReference type="InterPro" id="IPR002818">
    <property type="entry name" value="DJ-1/PfpI"/>
</dbReference>
<keyword evidence="3" id="KW-1185">Reference proteome</keyword>
<evidence type="ECO:0000313" key="3">
    <source>
        <dbReference type="Proteomes" id="UP000605676"/>
    </source>
</evidence>
<dbReference type="RefSeq" id="WP_200465539.1">
    <property type="nucleotide sequence ID" value="NZ_JAENRR010000031.1"/>
</dbReference>
<dbReference type="NCBIfam" id="TIGR01383">
    <property type="entry name" value="not_thiJ"/>
    <property type="match status" value="1"/>
</dbReference>
<evidence type="ECO:0000259" key="1">
    <source>
        <dbReference type="Pfam" id="PF01965"/>
    </source>
</evidence>
<dbReference type="InterPro" id="IPR006287">
    <property type="entry name" value="DJ-1"/>
</dbReference>
<comment type="caution">
    <text evidence="2">The sequence shown here is derived from an EMBL/GenBank/DDBJ whole genome shotgun (WGS) entry which is preliminary data.</text>
</comment>
<dbReference type="Gene3D" id="3.40.50.880">
    <property type="match status" value="1"/>
</dbReference>
<dbReference type="Proteomes" id="UP000605676">
    <property type="component" value="Unassembled WGS sequence"/>
</dbReference>
<dbReference type="EMBL" id="JAENRR010000031">
    <property type="protein sequence ID" value="MBK3518312.1"/>
    <property type="molecule type" value="Genomic_DNA"/>
</dbReference>
<dbReference type="InterPro" id="IPR050325">
    <property type="entry name" value="Prot/Nucl_acid_deglycase"/>
</dbReference>
<reference evidence="2 3" key="1">
    <citation type="submission" date="2021-01" db="EMBL/GenBank/DDBJ databases">
        <title>Carboxyliciviraga sp.nov., isolated from coastal sediments.</title>
        <authorList>
            <person name="Lu D."/>
            <person name="Zhang T."/>
        </authorList>
    </citation>
    <scope>NUCLEOTIDE SEQUENCE [LARGE SCALE GENOMIC DNA]</scope>
    <source>
        <strain evidence="2 3">N1Y132</strain>
    </source>
</reference>
<organism evidence="2 3">
    <name type="scientific">Carboxylicivirga marina</name>
    <dbReference type="NCBI Taxonomy" id="2800988"/>
    <lineage>
        <taxon>Bacteria</taxon>
        <taxon>Pseudomonadati</taxon>
        <taxon>Bacteroidota</taxon>
        <taxon>Bacteroidia</taxon>
        <taxon>Marinilabiliales</taxon>
        <taxon>Marinilabiliaceae</taxon>
        <taxon>Carboxylicivirga</taxon>
    </lineage>
</organism>
<dbReference type="InterPro" id="IPR029062">
    <property type="entry name" value="Class_I_gatase-like"/>
</dbReference>
<name>A0ABS1HKW3_9BACT</name>
<feature type="domain" description="DJ-1/PfpI" evidence="1">
    <location>
        <begin position="2"/>
        <end position="164"/>
    </location>
</feature>
<dbReference type="CDD" id="cd03135">
    <property type="entry name" value="GATase1_DJ-1"/>
    <property type="match status" value="1"/>
</dbReference>
<gene>
    <name evidence="2" type="ORF">JIV24_13285</name>
</gene>
<evidence type="ECO:0000313" key="2">
    <source>
        <dbReference type="EMBL" id="MBK3518312.1"/>
    </source>
</evidence>
<sequence>MKRVIIFLADGFEEVEALTPVDVLRRANVEVTTVSITENKQVCGSHNISVLADQTFNSTDFSNIDALILPGGMPGTHNLNAHAELKKVILDFADKGKLIGAICAAPLILGELDLLKNKNAVCYPGFEAHLKGANISSAKTIQDGNVITANAIGASMQFSINLVNELCGSKVANELAQKMLVSH</sequence>
<dbReference type="PANTHER" id="PTHR48094">
    <property type="entry name" value="PROTEIN/NUCLEIC ACID DEGLYCASE DJ-1-RELATED"/>
    <property type="match status" value="1"/>
</dbReference>
<dbReference type="PANTHER" id="PTHR48094:SF12">
    <property type="entry name" value="PARKINSON DISEASE PROTEIN 7 HOMOLOG"/>
    <property type="match status" value="1"/>
</dbReference>
<protein>
    <submittedName>
        <fullName evidence="2">DJ-1/PfpI family protein</fullName>
    </submittedName>
</protein>
<dbReference type="SUPFAM" id="SSF52317">
    <property type="entry name" value="Class I glutamine amidotransferase-like"/>
    <property type="match status" value="1"/>
</dbReference>
<accession>A0ABS1HKW3</accession>